<dbReference type="OrthoDB" id="1321649at2"/>
<gene>
    <name evidence="2" type="ORF">D1013_08750</name>
</gene>
<dbReference type="Proteomes" id="UP000276309">
    <property type="component" value="Chromosome"/>
</dbReference>
<dbReference type="SUPFAM" id="SSF81593">
    <property type="entry name" value="Nucleotidyltransferase substrate binding subunit/domain"/>
    <property type="match status" value="1"/>
</dbReference>
<dbReference type="EMBL" id="CP032050">
    <property type="protein sequence ID" value="AYN67442.1"/>
    <property type="molecule type" value="Genomic_DNA"/>
</dbReference>
<accession>A0A3G2L597</accession>
<dbReference type="AlphaFoldDB" id="A0A3G2L597"/>
<keyword evidence="3" id="KW-1185">Reference proteome</keyword>
<dbReference type="RefSeq" id="WP_121848458.1">
    <property type="nucleotide sequence ID" value="NZ_CP032050.1"/>
</dbReference>
<evidence type="ECO:0000259" key="1">
    <source>
        <dbReference type="PROSITE" id="PS50910"/>
    </source>
</evidence>
<sequence>MTHGTNIPKHFEKVEELSELLDSILNIITIDRAFLSKKQIEGNTEYYFLTLFVDINNDPLPNEIRSLVAKKGKKHPDFRIRVYTENQSETGLERGALYFLEHCCLGKTVFAHPEGENIMDYSTMAYQTLMKRAASYHKSELAKVTAFANTADILIKEGDYAIATFNMHQAFELSFRFIEQMCIGRSMVTHSIISHINYCKHFFPSLQPFTESSGTNSNELLLLLEHAYSVARYGNEFEITKVQAKTIQTQMKNFIQEVESIFHKHLDQCKDQIDRIGKDFEKAFPKVAENVGNNNEESFVGQLKELEKMYFHALKPYIPEKGLYITELITEGYCETSFMISNLIKVCIVALENEYIPTRIVPQPHHNVSEVLGYILDLIPHDEMEFLDKVRNCFRNKRQPQPNKSIHMKSKKKRLKTLEEIQQLRSNLSGLLGNKKSIDPKGNYVTFEVRDNNHLLTQIISLLEVCVFALDGEGMMLFPANQNASKEDSVIQVLELVLSILPDSQIYFMDKLDEKLSKLENKK</sequence>
<evidence type="ECO:0000313" key="2">
    <source>
        <dbReference type="EMBL" id="AYN67442.1"/>
    </source>
</evidence>
<dbReference type="Gene3D" id="1.20.120.330">
    <property type="entry name" value="Nucleotidyltransferases domain 2"/>
    <property type="match status" value="1"/>
</dbReference>
<feature type="domain" description="HEPN" evidence="1">
    <location>
        <begin position="141"/>
        <end position="261"/>
    </location>
</feature>
<dbReference type="Pfam" id="PF05168">
    <property type="entry name" value="HEPN"/>
    <property type="match status" value="1"/>
</dbReference>
<dbReference type="PROSITE" id="PS50910">
    <property type="entry name" value="HEPN"/>
    <property type="match status" value="1"/>
</dbReference>
<evidence type="ECO:0000313" key="3">
    <source>
        <dbReference type="Proteomes" id="UP000276309"/>
    </source>
</evidence>
<dbReference type="KEGG" id="emar:D1013_08750"/>
<reference evidence="2 3" key="1">
    <citation type="submission" date="2018-08" db="EMBL/GenBank/DDBJ databases">
        <title>The reduced genetic potential of extracellular carbohydrate catabolism in Euzebyella marina RN62, a Flavobacteriia bacterium isolated from the hadal water.</title>
        <authorList>
            <person name="Xue C."/>
        </authorList>
    </citation>
    <scope>NUCLEOTIDE SEQUENCE [LARGE SCALE GENOMIC DNA]</scope>
    <source>
        <strain evidence="2 3">RN62</strain>
    </source>
</reference>
<organism evidence="2 3">
    <name type="scientific">Euzebyella marina</name>
    <dbReference type="NCBI Taxonomy" id="1761453"/>
    <lineage>
        <taxon>Bacteria</taxon>
        <taxon>Pseudomonadati</taxon>
        <taxon>Bacteroidota</taxon>
        <taxon>Flavobacteriia</taxon>
        <taxon>Flavobacteriales</taxon>
        <taxon>Flavobacteriaceae</taxon>
        <taxon>Euzebyella</taxon>
    </lineage>
</organism>
<protein>
    <submittedName>
        <fullName evidence="2">HEPN domain-containing protein</fullName>
    </submittedName>
</protein>
<name>A0A3G2L597_9FLAO</name>
<proteinExistence type="predicted"/>
<dbReference type="InterPro" id="IPR007842">
    <property type="entry name" value="HEPN_dom"/>
</dbReference>